<keyword evidence="2" id="KW-0732">Signal</keyword>
<evidence type="ECO:0000313" key="3">
    <source>
        <dbReference type="EMBL" id="KAF2493738.1"/>
    </source>
</evidence>
<dbReference type="Proteomes" id="UP000799750">
    <property type="component" value="Unassembled WGS sequence"/>
</dbReference>
<name>A0A6A6QMJ8_9PEZI</name>
<dbReference type="AlphaFoldDB" id="A0A6A6QMJ8"/>
<feature type="chain" id="PRO_5025563158" evidence="2">
    <location>
        <begin position="21"/>
        <end position="299"/>
    </location>
</feature>
<reference evidence="3" key="1">
    <citation type="journal article" date="2020" name="Stud. Mycol.">
        <title>101 Dothideomycetes genomes: a test case for predicting lifestyles and emergence of pathogens.</title>
        <authorList>
            <person name="Haridas S."/>
            <person name="Albert R."/>
            <person name="Binder M."/>
            <person name="Bloem J."/>
            <person name="Labutti K."/>
            <person name="Salamov A."/>
            <person name="Andreopoulos B."/>
            <person name="Baker S."/>
            <person name="Barry K."/>
            <person name="Bills G."/>
            <person name="Bluhm B."/>
            <person name="Cannon C."/>
            <person name="Castanera R."/>
            <person name="Culley D."/>
            <person name="Daum C."/>
            <person name="Ezra D."/>
            <person name="Gonzalez J."/>
            <person name="Henrissat B."/>
            <person name="Kuo A."/>
            <person name="Liang C."/>
            <person name="Lipzen A."/>
            <person name="Lutzoni F."/>
            <person name="Magnuson J."/>
            <person name="Mondo S."/>
            <person name="Nolan M."/>
            <person name="Ohm R."/>
            <person name="Pangilinan J."/>
            <person name="Park H.-J."/>
            <person name="Ramirez L."/>
            <person name="Alfaro M."/>
            <person name="Sun H."/>
            <person name="Tritt A."/>
            <person name="Yoshinaga Y."/>
            <person name="Zwiers L.-H."/>
            <person name="Turgeon B."/>
            <person name="Goodwin S."/>
            <person name="Spatafora J."/>
            <person name="Crous P."/>
            <person name="Grigoriev I."/>
        </authorList>
    </citation>
    <scope>NUCLEOTIDE SEQUENCE</scope>
    <source>
        <strain evidence="3">CBS 269.34</strain>
    </source>
</reference>
<feature type="signal peptide" evidence="2">
    <location>
        <begin position="1"/>
        <end position="20"/>
    </location>
</feature>
<dbReference type="EMBL" id="MU004191">
    <property type="protein sequence ID" value="KAF2493738.1"/>
    <property type="molecule type" value="Genomic_DNA"/>
</dbReference>
<keyword evidence="4" id="KW-1185">Reference proteome</keyword>
<feature type="region of interest" description="Disordered" evidence="1">
    <location>
        <begin position="191"/>
        <end position="210"/>
    </location>
</feature>
<evidence type="ECO:0000313" key="4">
    <source>
        <dbReference type="Proteomes" id="UP000799750"/>
    </source>
</evidence>
<evidence type="ECO:0000256" key="2">
    <source>
        <dbReference type="SAM" id="SignalP"/>
    </source>
</evidence>
<proteinExistence type="predicted"/>
<gene>
    <name evidence="3" type="ORF">BU16DRAFT_53145</name>
</gene>
<protein>
    <submittedName>
        <fullName evidence="3">Uncharacterized protein</fullName>
    </submittedName>
</protein>
<accession>A0A6A6QMJ8</accession>
<dbReference type="OrthoDB" id="5347452at2759"/>
<organism evidence="3 4">
    <name type="scientific">Lophium mytilinum</name>
    <dbReference type="NCBI Taxonomy" id="390894"/>
    <lineage>
        <taxon>Eukaryota</taxon>
        <taxon>Fungi</taxon>
        <taxon>Dikarya</taxon>
        <taxon>Ascomycota</taxon>
        <taxon>Pezizomycotina</taxon>
        <taxon>Dothideomycetes</taxon>
        <taxon>Pleosporomycetidae</taxon>
        <taxon>Mytilinidiales</taxon>
        <taxon>Mytilinidiaceae</taxon>
        <taxon>Lophium</taxon>
    </lineage>
</organism>
<evidence type="ECO:0000256" key="1">
    <source>
        <dbReference type="SAM" id="MobiDB-lite"/>
    </source>
</evidence>
<sequence length="299" mass="29507">MYSLHHRISAILGFSAVAAAFNIDLPQPTQTLKDYSANGFTPKPTADPLIELRKRDSPSSVCAYLTGDPSAPYTCGSGGVCGYNTALSWFGCCDGESGGSVTGCPVITGCVPYTSVDACASNSECASDTLLIACTESATPYCAAGALTVGTDTLAHFVCDTTSYVLDFELTADGGAASSAFDATTFTDDFESTSSTEESGSTSTDDFAATTTVDDSSSTAAVVLTKIISASAKGSSASGAATTGAPASSKTGGINFLLSSIGGQSTAGTATSTGGAAVRTGAAIMGAAGGVAGLVMLLA</sequence>